<evidence type="ECO:0000313" key="2">
    <source>
        <dbReference type="Proteomes" id="UP001172680"/>
    </source>
</evidence>
<gene>
    <name evidence="1" type="ORF">H2199_006128</name>
</gene>
<comment type="caution">
    <text evidence="1">The sequence shown here is derived from an EMBL/GenBank/DDBJ whole genome shotgun (WGS) entry which is preliminary data.</text>
</comment>
<reference evidence="1" key="1">
    <citation type="submission" date="2022-10" db="EMBL/GenBank/DDBJ databases">
        <title>Culturing micro-colonial fungi from biological soil crusts in the Mojave desert and describing Neophaeococcomyces mojavensis, and introducing the new genera and species Taxawa tesnikishii.</title>
        <authorList>
            <person name="Kurbessoian T."/>
            <person name="Stajich J.E."/>
        </authorList>
    </citation>
    <scope>NUCLEOTIDE SEQUENCE</scope>
    <source>
        <strain evidence="1">JES_115</strain>
    </source>
</reference>
<sequence>MEKINTLLISNRGEIAVRIIRTAKALGIRAIAIYSEADAASRHVSFADKAILLPGSNSSAYTDEEAIIKIAKEEKVDAIIPGYGFLSENGHFANAVKEAGIAWVGPSSEAIEAFGIKHVARDLAEKAGVPIVPGSKGLVEDEEDAVKAAEELGYPVMLKATGGGGGMGLVTCSSASENPGVFIERFYPASRHIEVQVFGNAQGQAIHFGERECSIQRRHQKVIEECPSPFVSSHDGLREKLCDNAVRLAESIKYGSAGTVEYLVDDKTGDFFFLEMNTRLQVEHGITELCYDVDLVKLMLEQADAELAGKGGLDADHLKSLQPKAPKGAAIEARVYAENPLRDYAPSPGLLQKVKWAEVKGSRIDTWVFTGSTITPNYDPLIGKVMVHAASREEAVESMLELLRGSQICGPPTNLDFLASILADEGFKAGRTMTSFLEFFDYAPSAIDVISAGAYTLVQDLPGRPAVGKGIPHSGAMDPVALQIGNMLVGNLRGKEGLEITLSGPELRFVGPAVIALCGAPIEAKLDGDDFPMWTRKHIKTGQKLKIGKMTAGGCRSYLTIHGGFPEVAEYFGSKSTSPLVGIGGYQGRQLAPGDLLAIVKDLPKDVASHGSHPSLPEQLRPKYSKNWEIMAMVGPHDEGYFLPEDIEMIYNTEWKVSHNASRSGIRLVGPVPKWARKDGGEGGSHPSNVIEYGYPIGALNWTGDDPCIFPVDCPNFGGFVSSTTIVKADWWKMGQIKAGDLMRYRRVSLEEALEARRKVEEYLDNVEELIKSSSKDKFDPLDAESTQVGTRNSDYGKAILWQRDAQGHQPMVRYRQAGDDFLIVEYGDEQFDINHRCRVTALEKQLWDASAPDWLKNGLITTVGCCTSITIFYNGLALPRDRLISHLQQLEDQLGDLTTQKVPCRRFRLPISFESKAQDEATKRYMETQRPHAPYLPDNLAFVAKNNAFTPEQLKGIYLTGTLMAVVVGFFCGNTVSLPVDPRQRMSCPKLNPSRVFTPEGTVGWGGSCMSIYPVDSPGGYQMTGRTVPCFDMLMFKAGFEEKPWLFQDFDLLTFYQVSEAEMDSFLAEFRSGRYKFEWEDVEFDMAEHNKLLEETAKEVEEIRKKQAVAQEEMVKAEAESLEKWRKEKAENQVDEGTVEKLLSDPNIHPVEAPVDANVWKVEVEEGAEVKANQVVSAVVPVAILEAMKLEIAVRLPEDIGAESDKTAKVEKLLVRPGDTIKAGAGAKPRLLPTTTLVSLSSSGITNTSTMLYAAQNPIEVYIQSVEKGTRYTEYPCNDDGSLSKDESRVCYIEAVDNDQYSIVVVLRKGFLYRRAKGVEIRYQIDDALDMSWWHAKPESKEVRKSAQTYVKDSTWITIDDHPEKVTFRFGKLELDENIEKDDDSSAVGRIRVSIWRGNEVAVRRKKPTEPDTQRVQKPKKPSTEKVEKPEQPYLPKVGGGLSTSFEGTMSKSLFKKGISHSTMFVGTGTQLPSTTAMSTELTEPLESLEPAEPAEPVEPVKSVEAKSLRELGRTVKIKPSEGIHGREFVFEFYYRSRSEWTISSGLNCIDFLRTAALQHLGRIPYTPIIEPQQDTASSNPAGNVEGQVTTAAEAGNATDGGSAQAIKEEPSGGEPEQLQDASNAQPAAPTATQAGTTADGGSIGGGKQQPPSVKREPSPAPPSAPPAAPPAKRAKTVDLTLEDSPPLPAQHAKREMKGETPLVPLTSIPTLDLTAEEHGTGPAIKNEPSASRPMTSSGRHAGVSAASGAGGDEDMDEEAMRLRVEEIQLRLKLKQLEKAKARTQL</sequence>
<keyword evidence="2" id="KW-1185">Reference proteome</keyword>
<accession>A0ACC2YX25</accession>
<evidence type="ECO:0000313" key="1">
    <source>
        <dbReference type="EMBL" id="KAJ9639895.1"/>
    </source>
</evidence>
<organism evidence="1 2">
    <name type="scientific">Coniosporium tulheliwenetii</name>
    <dbReference type="NCBI Taxonomy" id="3383036"/>
    <lineage>
        <taxon>Eukaryota</taxon>
        <taxon>Fungi</taxon>
        <taxon>Dikarya</taxon>
        <taxon>Ascomycota</taxon>
        <taxon>Pezizomycotina</taxon>
        <taxon>Dothideomycetes</taxon>
        <taxon>Dothideomycetes incertae sedis</taxon>
        <taxon>Coniosporium</taxon>
    </lineage>
</organism>
<dbReference type="Proteomes" id="UP001172680">
    <property type="component" value="Unassembled WGS sequence"/>
</dbReference>
<protein>
    <submittedName>
        <fullName evidence="1">Uncharacterized protein</fullName>
    </submittedName>
</protein>
<name>A0ACC2YX25_9PEZI</name>
<dbReference type="EMBL" id="JAPDRP010000018">
    <property type="protein sequence ID" value="KAJ9639895.1"/>
    <property type="molecule type" value="Genomic_DNA"/>
</dbReference>
<proteinExistence type="predicted"/>